<evidence type="ECO:0000313" key="5">
    <source>
        <dbReference type="Proteomes" id="UP001652432"/>
    </source>
</evidence>
<dbReference type="SUPFAM" id="SSF51261">
    <property type="entry name" value="Duplicated hybrid motif"/>
    <property type="match status" value="1"/>
</dbReference>
<gene>
    <name evidence="4" type="ORF">OCV77_09895</name>
</gene>
<dbReference type="Gene3D" id="3.10.350.10">
    <property type="entry name" value="LysM domain"/>
    <property type="match status" value="1"/>
</dbReference>
<evidence type="ECO:0000259" key="3">
    <source>
        <dbReference type="PROSITE" id="PS51782"/>
    </source>
</evidence>
<dbReference type="InterPro" id="IPR011055">
    <property type="entry name" value="Dup_hybrid_motif"/>
</dbReference>
<evidence type="ECO:0000313" key="4">
    <source>
        <dbReference type="EMBL" id="MCU6744808.1"/>
    </source>
</evidence>
<dbReference type="InterPro" id="IPR011098">
    <property type="entry name" value="G5_dom"/>
</dbReference>
<proteinExistence type="predicted"/>
<dbReference type="InterPro" id="IPR050570">
    <property type="entry name" value="Cell_wall_metabolism_enzyme"/>
</dbReference>
<dbReference type="Pfam" id="PF07501">
    <property type="entry name" value="G5"/>
    <property type="match status" value="1"/>
</dbReference>
<dbReference type="SUPFAM" id="SSF54106">
    <property type="entry name" value="LysM domain"/>
    <property type="match status" value="1"/>
</dbReference>
<dbReference type="SMART" id="SM00257">
    <property type="entry name" value="LysM"/>
    <property type="match status" value="1"/>
</dbReference>
<protein>
    <submittedName>
        <fullName evidence="4">M23 family metallopeptidase</fullName>
    </submittedName>
</protein>
<dbReference type="InterPro" id="IPR016047">
    <property type="entry name" value="M23ase_b-sheet_dom"/>
</dbReference>
<comment type="caution">
    <text evidence="4">The sequence shown here is derived from an EMBL/GenBank/DDBJ whole genome shotgun (WGS) entry which is preliminary data.</text>
</comment>
<organism evidence="4 5">
    <name type="scientific">Suilimivivens aceti</name>
    <dbReference type="NCBI Taxonomy" id="2981774"/>
    <lineage>
        <taxon>Bacteria</taxon>
        <taxon>Bacillati</taxon>
        <taxon>Bacillota</taxon>
        <taxon>Clostridia</taxon>
        <taxon>Lachnospirales</taxon>
        <taxon>Lachnospiraceae</taxon>
        <taxon>Suilimivivens</taxon>
    </lineage>
</organism>
<dbReference type="SMART" id="SM01208">
    <property type="entry name" value="G5"/>
    <property type="match status" value="1"/>
</dbReference>
<reference evidence="4 5" key="1">
    <citation type="journal article" date="2021" name="ISME Commun">
        <title>Automated analysis of genomic sequences facilitates high-throughput and comprehensive description of bacteria.</title>
        <authorList>
            <person name="Hitch T.C.A."/>
        </authorList>
    </citation>
    <scope>NUCLEOTIDE SEQUENCE [LARGE SCALE GENOMIC DNA]</scope>
    <source>
        <strain evidence="4 5">Sanger_18</strain>
    </source>
</reference>
<dbReference type="EMBL" id="JAOQKJ010000007">
    <property type="protein sequence ID" value="MCU6744808.1"/>
    <property type="molecule type" value="Genomic_DNA"/>
</dbReference>
<feature type="domain" description="LysM" evidence="3">
    <location>
        <begin position="225"/>
        <end position="271"/>
    </location>
</feature>
<dbReference type="Gene3D" id="2.70.70.10">
    <property type="entry name" value="Glucose Permease (Domain IIA)"/>
    <property type="match status" value="1"/>
</dbReference>
<dbReference type="InterPro" id="IPR018392">
    <property type="entry name" value="LysM"/>
</dbReference>
<dbReference type="CDD" id="cd12797">
    <property type="entry name" value="M23_peptidase"/>
    <property type="match status" value="1"/>
</dbReference>
<dbReference type="PANTHER" id="PTHR21666">
    <property type="entry name" value="PEPTIDASE-RELATED"/>
    <property type="match status" value="1"/>
</dbReference>
<dbReference type="Pfam" id="PF01476">
    <property type="entry name" value="LysM"/>
    <property type="match status" value="1"/>
</dbReference>
<dbReference type="Proteomes" id="UP001652432">
    <property type="component" value="Unassembled WGS sequence"/>
</dbReference>
<dbReference type="Gene3D" id="2.20.230.10">
    <property type="entry name" value="Resuscitation-promoting factor rpfb"/>
    <property type="match status" value="1"/>
</dbReference>
<dbReference type="PROSITE" id="PS51782">
    <property type="entry name" value="LYSM"/>
    <property type="match status" value="1"/>
</dbReference>
<evidence type="ECO:0000259" key="2">
    <source>
        <dbReference type="PROSITE" id="PS51109"/>
    </source>
</evidence>
<name>A0ABT2T3J0_9FIRM</name>
<sequence>MFRVLLDGVSVGTVASPEEAEEYAREARRQIASDSSELVLVESNIELQGQEVLFGRTDDPDEIVSRMAMVLADNVRETMNRSYVVKINDFMINLASKEEVTQVLQAALDKYDTAETGSYKAELLLDPARELPVLTARVVSEEEAKEQEEIKEAVSLSAGMDAELDAVFEAVQPKVEKDFEDYDLGLISMDFGDTVEVAEAYLLAEELTDVNDAIEMVTKDQEKNEVYEVQSGDTLSGISLKTDIPLDKLVEMNASLEDENSMIRAGEELVIMVPRPELTVTRQEELYYEEDYEADIIYIDNDEWYTTEKKTLQEPSAGHRKVVAIVSFENDQKVGTEIIKEEITYQAVPKIVERGTKIPPTYIKPISGGRLSSNFGRRSAPKRGASTYHKGVDWATPTGTAVVASSGGTVAKAGWGSGYGYVVYINHPDGRQTRYGHLSKVLVSAGQTVSQGQKIALSGNTGISTGPHLHFEILIGGSQVNPLKYLN</sequence>
<dbReference type="RefSeq" id="WP_262574917.1">
    <property type="nucleotide sequence ID" value="NZ_JAOQKJ010000007.1"/>
</dbReference>
<evidence type="ECO:0000256" key="1">
    <source>
        <dbReference type="ARBA" id="ARBA00022729"/>
    </source>
</evidence>
<keyword evidence="1" id="KW-0732">Signal</keyword>
<dbReference type="Pfam" id="PF01551">
    <property type="entry name" value="Peptidase_M23"/>
    <property type="match status" value="1"/>
</dbReference>
<dbReference type="CDD" id="cd00118">
    <property type="entry name" value="LysM"/>
    <property type="match status" value="1"/>
</dbReference>
<keyword evidence="5" id="KW-1185">Reference proteome</keyword>
<dbReference type="InterPro" id="IPR036779">
    <property type="entry name" value="LysM_dom_sf"/>
</dbReference>
<accession>A0ABT2T3J0</accession>
<feature type="domain" description="G5" evidence="2">
    <location>
        <begin position="278"/>
        <end position="358"/>
    </location>
</feature>
<dbReference type="PANTHER" id="PTHR21666:SF270">
    <property type="entry name" value="MUREIN HYDROLASE ACTIVATOR ENVC"/>
    <property type="match status" value="1"/>
</dbReference>
<dbReference type="PROSITE" id="PS51109">
    <property type="entry name" value="G5"/>
    <property type="match status" value="1"/>
</dbReference>